<organism evidence="1 2">
    <name type="scientific">Paragonimus skrjabini miyazakii</name>
    <dbReference type="NCBI Taxonomy" id="59628"/>
    <lineage>
        <taxon>Eukaryota</taxon>
        <taxon>Metazoa</taxon>
        <taxon>Spiralia</taxon>
        <taxon>Lophotrochozoa</taxon>
        <taxon>Platyhelminthes</taxon>
        <taxon>Trematoda</taxon>
        <taxon>Digenea</taxon>
        <taxon>Plagiorchiida</taxon>
        <taxon>Troglotremata</taxon>
        <taxon>Troglotrematidae</taxon>
        <taxon>Paragonimus</taxon>
    </lineage>
</organism>
<evidence type="ECO:0000313" key="1">
    <source>
        <dbReference type="EMBL" id="KAF7254812.1"/>
    </source>
</evidence>
<gene>
    <name evidence="1" type="ORF">EG68_07857</name>
</gene>
<comment type="caution">
    <text evidence="1">The sequence shown here is derived from an EMBL/GenBank/DDBJ whole genome shotgun (WGS) entry which is preliminary data.</text>
</comment>
<dbReference type="AlphaFoldDB" id="A0A8S9YJE1"/>
<accession>A0A8S9YJE1</accession>
<name>A0A8S9YJE1_9TREM</name>
<keyword evidence="2" id="KW-1185">Reference proteome</keyword>
<dbReference type="Proteomes" id="UP000822476">
    <property type="component" value="Unassembled WGS sequence"/>
</dbReference>
<reference evidence="1" key="1">
    <citation type="submission" date="2019-07" db="EMBL/GenBank/DDBJ databases">
        <title>Annotation for the trematode Paragonimus miyazaki's.</title>
        <authorList>
            <person name="Choi Y.-J."/>
        </authorList>
    </citation>
    <scope>NUCLEOTIDE SEQUENCE</scope>
    <source>
        <strain evidence="1">Japan</strain>
    </source>
</reference>
<sequence>MSQLGGTSEGGPLRDTLSRNIYGDWVNSINISGLKGKHALKGTRLYMCMERGFHQWPPVEYRCLSALQISA</sequence>
<evidence type="ECO:0000313" key="2">
    <source>
        <dbReference type="Proteomes" id="UP000822476"/>
    </source>
</evidence>
<proteinExistence type="predicted"/>
<protein>
    <submittedName>
        <fullName evidence="1">Uncharacterized protein</fullName>
    </submittedName>
</protein>
<dbReference type="EMBL" id="JTDE01004632">
    <property type="protein sequence ID" value="KAF7254812.1"/>
    <property type="molecule type" value="Genomic_DNA"/>
</dbReference>